<dbReference type="GO" id="GO:0003677">
    <property type="term" value="F:DNA binding"/>
    <property type="evidence" value="ECO:0007669"/>
    <property type="project" value="UniProtKB-KW"/>
</dbReference>
<dbReference type="RefSeq" id="WP_185661430.1">
    <property type="nucleotide sequence ID" value="NZ_CAWPOO010000013.1"/>
</dbReference>
<keyword evidence="6" id="KW-0269">Exonuclease</keyword>
<sequence>MPDPQLTLHTSNRVENLAKRLVEVSRREPLSRLLSQETVMTLNPGIARWLQFQIAQQAGVSFGWDFPLPGKLFSRVLSGFEPYFDSSGAFPEDLARWHLLEILQQLEDQPRFRDILRYCSADQGARRYSFANQMVRMYDEYLVYRPEEIISWEDKPDESRFDWQAELWRRLIRRLYPKTAQPRHIARLWSDLRHGRILELACEPARWPERLMVFGVSSLAPLYLDLLHQLSQYRPVHIFLLQPSDLYWADLKTRKQMGKIARQAARKSGRKLTNDPEDWLYETGNPLLPGFGKQGQMFLDQLIDKNPLQDDSGFVPPAEIQSQLACLQTDLFAIQDRDVEKGSAPFPSYDGTIQLHSCSSRRREIETIWDLIVKRLDDDAQLKTSDILVMAPDIQVYRSHIEAVFKSKRGTDLEIPYSIADNIAGRRPGVMSGLLAILQSVSSRASSADVMSLVESPLLREVFQFSDRDLESIEFWIRELGITWGWDSQHRSQHDGFATDRNTWKEMRSRLIAGAFFADDTKSPSGFLAFSEIESGLADTAGRFVECLELLKDLRRNYSQTQSIRSWQDLFAGLIDRLQCDREEWQRDYQKAKELVVETLPDLDNAFATGAEACRALADKFDSSVSSGGYLNGGVTFCSLKPMRAIPADTVCLVGMNRLDFPRANRRPHFDLLAKEARIGDRNTRDEDRQFFLETILSVRSHLFLTYQGIASNSDSEKAPSTVVEELMAYLEKGMDPADYQKITSIQRRQSFDASYFEADETQTYDPDRAALRNRFASLLNKAAPLKSDPEREESPVDEVLEVSTLAQFFADPLKAFASTVAQLKFITSSDALSEADELLPDGLDRYKLRTLLAERLKLGESISEIDFEALAQSKTLPVGYLAQPTFAAEIENASEVAEIAGTSEMETRFIESRIGDIAVAGESTVRLMDGNALQISVGELKAKRVIYAWIQHLFTSAFDTRFSGETYLLTLHDKQKHLRFKKVENARELLAELVDLYRQGMQGPLPFIPEISEAAAKEWNKSSNSESEEAFAEALDKANTLIQDAVTPSEFSKRYTWSPYDRACLGDDYLPDERFVDHAVSIWSKVHAAVGSLDINELKGAAE</sequence>
<keyword evidence="12" id="KW-1185">Reference proteome</keyword>
<keyword evidence="2" id="KW-0547">Nucleotide-binding</keyword>
<dbReference type="Pfam" id="PF17946">
    <property type="entry name" value="RecC_C"/>
    <property type="match status" value="1"/>
</dbReference>
<dbReference type="PANTHER" id="PTHR30591:SF1">
    <property type="entry name" value="RECBCD ENZYME SUBUNIT RECC"/>
    <property type="match status" value="1"/>
</dbReference>
<dbReference type="AlphaFoldDB" id="A0A7X1EB91"/>
<keyword evidence="9" id="KW-0234">DNA repair</keyword>
<keyword evidence="4 11" id="KW-0378">Hydrolase</keyword>
<accession>A0A7X1EB91</accession>
<dbReference type="SUPFAM" id="SSF52540">
    <property type="entry name" value="P-loop containing nucleoside triphosphate hydrolases"/>
    <property type="match status" value="2"/>
</dbReference>
<reference evidence="11 12" key="1">
    <citation type="submission" date="2020-07" db="EMBL/GenBank/DDBJ databases">
        <authorList>
            <person name="Feng X."/>
        </authorList>
    </citation>
    <scope>NUCLEOTIDE SEQUENCE [LARGE SCALE GENOMIC DNA]</scope>
    <source>
        <strain evidence="11 12">JCM23202</strain>
    </source>
</reference>
<keyword evidence="1" id="KW-0540">Nuclease</keyword>
<keyword evidence="7" id="KW-0067">ATP-binding</keyword>
<evidence type="ECO:0000256" key="3">
    <source>
        <dbReference type="ARBA" id="ARBA00022763"/>
    </source>
</evidence>
<dbReference type="Proteomes" id="UP000526501">
    <property type="component" value="Unassembled WGS sequence"/>
</dbReference>
<dbReference type="InterPro" id="IPR013986">
    <property type="entry name" value="DExx_box_DNA_helicase_dom_sf"/>
</dbReference>
<dbReference type="Pfam" id="PF04257">
    <property type="entry name" value="Exonuc_V_gamma"/>
    <property type="match status" value="1"/>
</dbReference>
<evidence type="ECO:0000256" key="5">
    <source>
        <dbReference type="ARBA" id="ARBA00022806"/>
    </source>
</evidence>
<organism evidence="11 12">
    <name type="scientific">Pelagicoccus albus</name>
    <dbReference type="NCBI Taxonomy" id="415222"/>
    <lineage>
        <taxon>Bacteria</taxon>
        <taxon>Pseudomonadati</taxon>
        <taxon>Verrucomicrobiota</taxon>
        <taxon>Opitutia</taxon>
        <taxon>Puniceicoccales</taxon>
        <taxon>Pelagicoccaceae</taxon>
        <taxon>Pelagicoccus</taxon>
    </lineage>
</organism>
<gene>
    <name evidence="11" type="primary">recC</name>
    <name evidence="11" type="ORF">H5P27_15980</name>
</gene>
<dbReference type="InterPro" id="IPR027417">
    <property type="entry name" value="P-loop_NTPase"/>
</dbReference>
<dbReference type="Gene3D" id="3.40.50.10930">
    <property type="match status" value="1"/>
</dbReference>
<dbReference type="InterPro" id="IPR006697">
    <property type="entry name" value="RecC"/>
</dbReference>
<name>A0A7X1EB91_9BACT</name>
<keyword evidence="3" id="KW-0227">DNA damage</keyword>
<dbReference type="EMBL" id="JACHVC010000013">
    <property type="protein sequence ID" value="MBC2607552.1"/>
    <property type="molecule type" value="Genomic_DNA"/>
</dbReference>
<dbReference type="GO" id="GO:0006310">
    <property type="term" value="P:DNA recombination"/>
    <property type="evidence" value="ECO:0007669"/>
    <property type="project" value="TreeGrafter"/>
</dbReference>
<dbReference type="GO" id="GO:0005524">
    <property type="term" value="F:ATP binding"/>
    <property type="evidence" value="ECO:0007669"/>
    <property type="project" value="UniProtKB-KW"/>
</dbReference>
<proteinExistence type="inferred from homology"/>
<dbReference type="HAMAP" id="MF_01486">
    <property type="entry name" value="RecC"/>
    <property type="match status" value="1"/>
</dbReference>
<dbReference type="NCBIfam" id="TIGR01450">
    <property type="entry name" value="recC"/>
    <property type="match status" value="1"/>
</dbReference>
<keyword evidence="5" id="KW-0347">Helicase</keyword>
<evidence type="ECO:0000259" key="10">
    <source>
        <dbReference type="Pfam" id="PF17946"/>
    </source>
</evidence>
<dbReference type="SUPFAM" id="SSF52980">
    <property type="entry name" value="Restriction endonuclease-like"/>
    <property type="match status" value="1"/>
</dbReference>
<protein>
    <submittedName>
        <fullName evidence="11">Exodeoxyribonuclease V subunit gamma</fullName>
        <ecNumber evidence="11">3.1.11.5</ecNumber>
    </submittedName>
</protein>
<evidence type="ECO:0000313" key="11">
    <source>
        <dbReference type="EMBL" id="MBC2607552.1"/>
    </source>
</evidence>
<dbReference type="GO" id="GO:0006281">
    <property type="term" value="P:DNA repair"/>
    <property type="evidence" value="ECO:0007669"/>
    <property type="project" value="UniProtKB-KW"/>
</dbReference>
<comment type="caution">
    <text evidence="11">The sequence shown here is derived from an EMBL/GenBank/DDBJ whole genome shotgun (WGS) entry which is preliminary data.</text>
</comment>
<evidence type="ECO:0000256" key="7">
    <source>
        <dbReference type="ARBA" id="ARBA00022840"/>
    </source>
</evidence>
<dbReference type="PANTHER" id="PTHR30591">
    <property type="entry name" value="RECBCD ENZYME SUBUNIT RECC"/>
    <property type="match status" value="1"/>
</dbReference>
<dbReference type="PIRSF" id="PIRSF000980">
    <property type="entry name" value="RecC"/>
    <property type="match status" value="1"/>
</dbReference>
<dbReference type="InterPro" id="IPR011335">
    <property type="entry name" value="Restrct_endonuc-II-like"/>
</dbReference>
<evidence type="ECO:0000256" key="8">
    <source>
        <dbReference type="ARBA" id="ARBA00023125"/>
    </source>
</evidence>
<dbReference type="GO" id="GO:0004386">
    <property type="term" value="F:helicase activity"/>
    <property type="evidence" value="ECO:0007669"/>
    <property type="project" value="UniProtKB-KW"/>
</dbReference>
<dbReference type="InterPro" id="IPR041500">
    <property type="entry name" value="RecC_C"/>
</dbReference>
<evidence type="ECO:0000313" key="12">
    <source>
        <dbReference type="Proteomes" id="UP000526501"/>
    </source>
</evidence>
<dbReference type="GO" id="GO:0009338">
    <property type="term" value="C:exodeoxyribonuclease V complex"/>
    <property type="evidence" value="ECO:0007669"/>
    <property type="project" value="InterPro"/>
</dbReference>
<keyword evidence="8" id="KW-0238">DNA-binding</keyword>
<evidence type="ECO:0000256" key="4">
    <source>
        <dbReference type="ARBA" id="ARBA00022801"/>
    </source>
</evidence>
<evidence type="ECO:0000256" key="1">
    <source>
        <dbReference type="ARBA" id="ARBA00022722"/>
    </source>
</evidence>
<dbReference type="EC" id="3.1.11.5" evidence="11"/>
<dbReference type="GO" id="GO:0008854">
    <property type="term" value="F:exodeoxyribonuclease V activity"/>
    <property type="evidence" value="ECO:0007669"/>
    <property type="project" value="UniProtKB-EC"/>
</dbReference>
<evidence type="ECO:0000256" key="9">
    <source>
        <dbReference type="ARBA" id="ARBA00023204"/>
    </source>
</evidence>
<dbReference type="Gene3D" id="3.40.50.300">
    <property type="entry name" value="P-loop containing nucleotide triphosphate hydrolases"/>
    <property type="match status" value="2"/>
</dbReference>
<evidence type="ECO:0000256" key="6">
    <source>
        <dbReference type="ARBA" id="ARBA00022839"/>
    </source>
</evidence>
<dbReference type="Gene3D" id="1.10.10.160">
    <property type="match status" value="1"/>
</dbReference>
<evidence type="ECO:0000256" key="2">
    <source>
        <dbReference type="ARBA" id="ARBA00022741"/>
    </source>
</evidence>
<feature type="domain" description="RecC C-terminal" evidence="10">
    <location>
        <begin position="799"/>
        <end position="1018"/>
    </location>
</feature>